<evidence type="ECO:0000256" key="3">
    <source>
        <dbReference type="SAM" id="Phobius"/>
    </source>
</evidence>
<gene>
    <name evidence="4" type="ORF">DGAL_LOCUS17029</name>
</gene>
<accession>A0A8J2S5P9</accession>
<evidence type="ECO:0008006" key="6">
    <source>
        <dbReference type="Google" id="ProtNLM"/>
    </source>
</evidence>
<proteinExistence type="inferred from homology"/>
<organism evidence="4 5">
    <name type="scientific">Daphnia galeata</name>
    <dbReference type="NCBI Taxonomy" id="27404"/>
    <lineage>
        <taxon>Eukaryota</taxon>
        <taxon>Metazoa</taxon>
        <taxon>Ecdysozoa</taxon>
        <taxon>Arthropoda</taxon>
        <taxon>Crustacea</taxon>
        <taxon>Branchiopoda</taxon>
        <taxon>Diplostraca</taxon>
        <taxon>Cladocera</taxon>
        <taxon>Anomopoda</taxon>
        <taxon>Daphniidae</taxon>
        <taxon>Daphnia</taxon>
    </lineage>
</organism>
<reference evidence="4" key="1">
    <citation type="submission" date="2021-11" db="EMBL/GenBank/DDBJ databases">
        <authorList>
            <person name="Schell T."/>
        </authorList>
    </citation>
    <scope>NUCLEOTIDE SEQUENCE</scope>
    <source>
        <strain evidence="4">M5</strain>
    </source>
</reference>
<dbReference type="SUPFAM" id="SSF51735">
    <property type="entry name" value="NAD(P)-binding Rossmann-fold domains"/>
    <property type="match status" value="1"/>
</dbReference>
<dbReference type="PROSITE" id="PS00061">
    <property type="entry name" value="ADH_SHORT"/>
    <property type="match status" value="1"/>
</dbReference>
<protein>
    <recommendedName>
        <fullName evidence="6">D-beta-hydroxybutyrate dehydrogenase, mitochondrial</fullName>
    </recommendedName>
</protein>
<comment type="caution">
    <text evidence="4">The sequence shown here is derived from an EMBL/GenBank/DDBJ whole genome shotgun (WGS) entry which is preliminary data.</text>
</comment>
<dbReference type="AlphaFoldDB" id="A0A8J2S5P9"/>
<dbReference type="OrthoDB" id="2102561at2759"/>
<evidence type="ECO:0000256" key="1">
    <source>
        <dbReference type="ARBA" id="ARBA00023002"/>
    </source>
</evidence>
<keyword evidence="3" id="KW-0812">Transmembrane</keyword>
<dbReference type="PANTHER" id="PTHR43313">
    <property type="entry name" value="SHORT-CHAIN DEHYDROGENASE/REDUCTASE FAMILY 9C"/>
    <property type="match status" value="1"/>
</dbReference>
<dbReference type="PRINTS" id="PR00081">
    <property type="entry name" value="GDHRDH"/>
</dbReference>
<dbReference type="PANTHER" id="PTHR43313:SF36">
    <property type="entry name" value="D-BETA-HYDROXYBUTYRATE DEHYDROGENASE, MITOCHONDRIAL"/>
    <property type="match status" value="1"/>
</dbReference>
<feature type="transmembrane region" description="Helical" evidence="3">
    <location>
        <begin position="36"/>
        <end position="54"/>
    </location>
</feature>
<keyword evidence="5" id="KW-1185">Reference proteome</keyword>
<dbReference type="Gene3D" id="3.40.50.720">
    <property type="entry name" value="NAD(P)-binding Rossmann-like Domain"/>
    <property type="match status" value="1"/>
</dbReference>
<dbReference type="PRINTS" id="PR00080">
    <property type="entry name" value="SDRFAMILY"/>
</dbReference>
<sequence length="349" mass="37965">MALPYGLPQRCLQAVVACWLISAVLSFVSGGCSLVLFAYLAVVALPAVAIYSFMNVDPATKAVLVTGCDSGFGHALALHLHDLGFVVFAGCLMKDKGADTVKQLDDAGKDTGRLITVQMNVTSDAEVATAVETVRANLPPSIKGLWAVVNNAGFSTFGEMEWVPINVYEMVASINLFGLIRVTKGFLPLIREAQGRVVNVASMLGRMGAYGRSPYCATKFGVEAVSDCLRMEMKKFNVDVAVIEPGNFIAGTSLYNADVVKAQSKRMWDGMSDEIRNAYGQEYFDQKTEVMLSYTTAGVSDISPVVNAMTDAVIRVYPRCRYQPMALYELFKICVATHLPEYVFDAMFL</sequence>
<keyword evidence="1" id="KW-0560">Oxidoreductase</keyword>
<dbReference type="GO" id="GO:0016491">
    <property type="term" value="F:oxidoreductase activity"/>
    <property type="evidence" value="ECO:0007669"/>
    <property type="project" value="UniProtKB-KW"/>
</dbReference>
<evidence type="ECO:0000313" key="5">
    <source>
        <dbReference type="Proteomes" id="UP000789390"/>
    </source>
</evidence>
<dbReference type="InterPro" id="IPR036291">
    <property type="entry name" value="NAD(P)-bd_dom_sf"/>
</dbReference>
<name>A0A8J2S5P9_9CRUS</name>
<dbReference type="EMBL" id="CAKKLH010000336">
    <property type="protein sequence ID" value="CAH0113227.1"/>
    <property type="molecule type" value="Genomic_DNA"/>
</dbReference>
<keyword evidence="3" id="KW-1133">Transmembrane helix</keyword>
<dbReference type="Proteomes" id="UP000789390">
    <property type="component" value="Unassembled WGS sequence"/>
</dbReference>
<dbReference type="InterPro" id="IPR020904">
    <property type="entry name" value="Sc_DH/Rdtase_CS"/>
</dbReference>
<comment type="similarity">
    <text evidence="2">Belongs to the short-chain dehydrogenases/reductases (SDR) family.</text>
</comment>
<dbReference type="GO" id="GO:0008202">
    <property type="term" value="P:steroid metabolic process"/>
    <property type="evidence" value="ECO:0007669"/>
    <property type="project" value="TreeGrafter"/>
</dbReference>
<feature type="transmembrane region" description="Helical" evidence="3">
    <location>
        <begin position="12"/>
        <end position="30"/>
    </location>
</feature>
<evidence type="ECO:0000256" key="2">
    <source>
        <dbReference type="RuleBase" id="RU000363"/>
    </source>
</evidence>
<dbReference type="InterPro" id="IPR002347">
    <property type="entry name" value="SDR_fam"/>
</dbReference>
<dbReference type="Pfam" id="PF00106">
    <property type="entry name" value="adh_short"/>
    <property type="match status" value="1"/>
</dbReference>
<evidence type="ECO:0000313" key="4">
    <source>
        <dbReference type="EMBL" id="CAH0113227.1"/>
    </source>
</evidence>
<keyword evidence="3" id="KW-0472">Membrane</keyword>